<dbReference type="Proteomes" id="UP000231057">
    <property type="component" value="Chromosome"/>
</dbReference>
<dbReference type="AlphaFoldDB" id="A0A2D2Q348"/>
<proteinExistence type="predicted"/>
<keyword evidence="2" id="KW-1185">Reference proteome</keyword>
<organism evidence="1 2">
    <name type="scientific">Parathermosynechococcus lividus PCC 6715</name>
    <dbReference type="NCBI Taxonomy" id="1917166"/>
    <lineage>
        <taxon>Bacteria</taxon>
        <taxon>Bacillati</taxon>
        <taxon>Cyanobacteriota</taxon>
        <taxon>Cyanophyceae</taxon>
        <taxon>Acaryochloridales</taxon>
        <taxon>Thermosynechococcaceae</taxon>
        <taxon>Parathermosynechococcus</taxon>
    </lineage>
</organism>
<evidence type="ECO:0000313" key="2">
    <source>
        <dbReference type="Proteomes" id="UP000231057"/>
    </source>
</evidence>
<protein>
    <submittedName>
        <fullName evidence="1">Uncharacterized protein</fullName>
    </submittedName>
</protein>
<gene>
    <name evidence="1" type="ORF">BRW62_09425</name>
</gene>
<dbReference type="EMBL" id="CP018092">
    <property type="protein sequence ID" value="ATS18926.1"/>
    <property type="molecule type" value="Genomic_DNA"/>
</dbReference>
<evidence type="ECO:0000313" key="1">
    <source>
        <dbReference type="EMBL" id="ATS18926.1"/>
    </source>
</evidence>
<reference evidence="2" key="2">
    <citation type="journal article" date="2022" name="Front. Microbiol.">
        <title>Comparative Genomic Analysis Revealed Distinct Molecular Components and Organization of CO2-Concentrating Mechanism in Thermophilic Cyanobacteria.</title>
        <authorList>
            <person name="Tang J."/>
            <person name="Zhou H."/>
            <person name="Yao D."/>
            <person name="Riaz S."/>
            <person name="You D."/>
            <person name="Klepacz-Smolka A."/>
            <person name="Daroch M."/>
        </authorList>
    </citation>
    <scope>NUCLEOTIDE SEQUENCE [LARGE SCALE GENOMIC DNA]</scope>
    <source>
        <strain evidence="2">PCC 6715</strain>
    </source>
</reference>
<accession>A0A2D2Q348</accession>
<sequence>MDRNPLELLQQAYYAGIGAVTAAVESLQDEAKRQENLAQLRLDLRQLASLWAEKGRVTEAEARRLIESFVTQQTAASTPQPTSSAQTKAIEADIKLLIETLRAVRHDLQQEQNSPAP</sequence>
<name>A0A2D2Q348_PARLV</name>
<dbReference type="KEGG" id="slw:BRW62_09425"/>
<reference evidence="1 2" key="1">
    <citation type="submission" date="2016-11" db="EMBL/GenBank/DDBJ databases">
        <title>Complete genome sequence of thermophilic cyanobacteria strain Synechococcus sp. PCC6715.</title>
        <authorList>
            <person name="Tang J."/>
            <person name="Daroch M."/>
            <person name="Liang Y."/>
            <person name="Jiang D."/>
            <person name="Shah M."/>
        </authorList>
    </citation>
    <scope>NUCLEOTIDE SEQUENCE [LARGE SCALE GENOMIC DNA]</scope>
    <source>
        <strain evidence="1 2">PCC 6715</strain>
    </source>
</reference>